<evidence type="ECO:0000256" key="6">
    <source>
        <dbReference type="ARBA" id="ARBA00022723"/>
    </source>
</evidence>
<comment type="subcellular location">
    <subcellularLocation>
        <location evidence="2">Secreted</location>
    </subcellularLocation>
</comment>
<keyword evidence="4 14" id="KW-0575">Peroxidase</keyword>
<evidence type="ECO:0000256" key="9">
    <source>
        <dbReference type="ARBA" id="ARBA00023004"/>
    </source>
</evidence>
<keyword evidence="10" id="KW-0376">Hydrogen peroxide</keyword>
<keyword evidence="8" id="KW-0560">Oxidoreductase</keyword>
<feature type="binding site" evidence="11">
    <location>
        <position position="43"/>
    </location>
    <ligand>
        <name>Ca(2+)</name>
        <dbReference type="ChEBI" id="CHEBI:29108"/>
        <label>1</label>
    </ligand>
</feature>
<comment type="cofactor">
    <cofactor evidence="11">
        <name>heme b</name>
        <dbReference type="ChEBI" id="CHEBI:60344"/>
    </cofactor>
    <text evidence="11">Binds 1 heme b (iron(II)-protoporphyrin IX) group per subunit.</text>
</comment>
<keyword evidence="5" id="KW-0349">Heme</keyword>
<dbReference type="PANTHER" id="PTHR31388">
    <property type="entry name" value="PEROXIDASE 72-RELATED"/>
    <property type="match status" value="1"/>
</dbReference>
<gene>
    <name evidence="14" type="ORF">BAE44_0005396</name>
</gene>
<organism evidence="14 15">
    <name type="scientific">Dichanthelium oligosanthes</name>
    <dbReference type="NCBI Taxonomy" id="888268"/>
    <lineage>
        <taxon>Eukaryota</taxon>
        <taxon>Viridiplantae</taxon>
        <taxon>Streptophyta</taxon>
        <taxon>Embryophyta</taxon>
        <taxon>Tracheophyta</taxon>
        <taxon>Spermatophyta</taxon>
        <taxon>Magnoliopsida</taxon>
        <taxon>Liliopsida</taxon>
        <taxon>Poales</taxon>
        <taxon>Poaceae</taxon>
        <taxon>PACMAD clade</taxon>
        <taxon>Panicoideae</taxon>
        <taxon>Panicodae</taxon>
        <taxon>Paniceae</taxon>
        <taxon>Dichantheliinae</taxon>
        <taxon>Dichanthelium</taxon>
    </lineage>
</organism>
<dbReference type="GO" id="GO:0140825">
    <property type="term" value="F:lactoperoxidase activity"/>
    <property type="evidence" value="ECO:0007669"/>
    <property type="project" value="UniProtKB-EC"/>
</dbReference>
<feature type="binding site" evidence="11">
    <location>
        <position position="29"/>
    </location>
    <ligand>
        <name>Ca(2+)</name>
        <dbReference type="ChEBI" id="CHEBI:29108"/>
        <label>1</label>
    </ligand>
</feature>
<dbReference type="PRINTS" id="PR00461">
    <property type="entry name" value="PLPEROXIDASE"/>
</dbReference>
<dbReference type="STRING" id="888268.A0A1E5W8B3"/>
<name>A0A1E5W8B3_9POAL</name>
<evidence type="ECO:0000256" key="8">
    <source>
        <dbReference type="ARBA" id="ARBA00023002"/>
    </source>
</evidence>
<keyword evidence="6 11" id="KW-0479">Metal-binding</keyword>
<dbReference type="InterPro" id="IPR010255">
    <property type="entry name" value="Haem_peroxidase_sf"/>
</dbReference>
<keyword evidence="7 11" id="KW-0106">Calcium</keyword>
<dbReference type="GO" id="GO:0005576">
    <property type="term" value="C:extracellular region"/>
    <property type="evidence" value="ECO:0007669"/>
    <property type="project" value="UniProtKB-SubCell"/>
</dbReference>
<evidence type="ECO:0000256" key="11">
    <source>
        <dbReference type="PIRSR" id="PIRSR600823-3"/>
    </source>
</evidence>
<evidence type="ECO:0000256" key="10">
    <source>
        <dbReference type="ARBA" id="ARBA00023324"/>
    </source>
</evidence>
<evidence type="ECO:0000256" key="4">
    <source>
        <dbReference type="ARBA" id="ARBA00022559"/>
    </source>
</evidence>
<dbReference type="PRINTS" id="PR00458">
    <property type="entry name" value="PEROXIDASE"/>
</dbReference>
<dbReference type="InterPro" id="IPR000823">
    <property type="entry name" value="Peroxidase_pln"/>
</dbReference>
<accession>A0A1E5W8B3</accession>
<comment type="catalytic activity">
    <reaction evidence="1">
        <text>2 a phenolic donor + H2O2 = 2 a phenolic radical donor + 2 H2O</text>
        <dbReference type="Rhea" id="RHEA:56136"/>
        <dbReference type="ChEBI" id="CHEBI:15377"/>
        <dbReference type="ChEBI" id="CHEBI:16240"/>
        <dbReference type="ChEBI" id="CHEBI:139520"/>
        <dbReference type="ChEBI" id="CHEBI:139521"/>
        <dbReference type="EC" id="1.11.1.7"/>
    </reaction>
</comment>
<feature type="binding site" description="axial binding residue" evidence="11">
    <location>
        <position position="179"/>
    </location>
    <ligand>
        <name>heme b</name>
        <dbReference type="ChEBI" id="CHEBI:60344"/>
    </ligand>
    <ligandPart>
        <name>Fe</name>
        <dbReference type="ChEBI" id="CHEBI:18248"/>
    </ligandPart>
</feature>
<evidence type="ECO:0000256" key="7">
    <source>
        <dbReference type="ARBA" id="ARBA00022837"/>
    </source>
</evidence>
<comment type="caution">
    <text evidence="14">The sequence shown here is derived from an EMBL/GenBank/DDBJ whole genome shotgun (WGS) entry which is preliminary data.</text>
</comment>
<feature type="domain" description="Plant heme peroxidase family profile" evidence="13">
    <location>
        <begin position="22"/>
        <end position="233"/>
    </location>
</feature>
<evidence type="ECO:0000256" key="2">
    <source>
        <dbReference type="ARBA" id="ARBA00004613"/>
    </source>
</evidence>
<feature type="binding site" evidence="11">
    <location>
        <position position="22"/>
    </location>
    <ligand>
        <name>Ca(2+)</name>
        <dbReference type="ChEBI" id="CHEBI:29108"/>
        <label>1</label>
    </ligand>
</feature>
<dbReference type="InterPro" id="IPR002016">
    <property type="entry name" value="Haem_peroxidase"/>
</dbReference>
<dbReference type="PROSITE" id="PS50873">
    <property type="entry name" value="PEROXIDASE_4"/>
    <property type="match status" value="1"/>
</dbReference>
<dbReference type="GO" id="GO:0046872">
    <property type="term" value="F:metal ion binding"/>
    <property type="evidence" value="ECO:0007669"/>
    <property type="project" value="UniProtKB-KW"/>
</dbReference>
<evidence type="ECO:0000256" key="1">
    <source>
        <dbReference type="ARBA" id="ARBA00000189"/>
    </source>
</evidence>
<dbReference type="OrthoDB" id="2113341at2759"/>
<feature type="binding site" evidence="11">
    <location>
        <position position="27"/>
    </location>
    <ligand>
        <name>Ca(2+)</name>
        <dbReference type="ChEBI" id="CHEBI:29108"/>
        <label>1</label>
    </ligand>
</feature>
<feature type="compositionally biased region" description="Low complexity" evidence="12">
    <location>
        <begin position="219"/>
        <end position="233"/>
    </location>
</feature>
<keyword evidence="9 11" id="KW-0408">Iron</keyword>
<reference evidence="14 15" key="1">
    <citation type="submission" date="2016-09" db="EMBL/GenBank/DDBJ databases">
        <title>The draft genome of Dichanthelium oligosanthes: A C3 panicoid grass species.</title>
        <authorList>
            <person name="Studer A.J."/>
            <person name="Schnable J.C."/>
            <person name="Brutnell T.P."/>
        </authorList>
    </citation>
    <scope>NUCLEOTIDE SEQUENCE [LARGE SCALE GENOMIC DNA]</scope>
    <source>
        <strain evidence="15">cv. Kellogg 1175</strain>
        <tissue evidence="14">Leaf</tissue>
    </source>
</reference>
<evidence type="ECO:0000256" key="12">
    <source>
        <dbReference type="SAM" id="MobiDB-lite"/>
    </source>
</evidence>
<dbReference type="EMBL" id="LWDX02018258">
    <property type="protein sequence ID" value="OEL33584.1"/>
    <property type="molecule type" value="Genomic_DNA"/>
</dbReference>
<evidence type="ECO:0000256" key="3">
    <source>
        <dbReference type="ARBA" id="ARBA00006873"/>
    </source>
</evidence>
<feature type="binding site" evidence="11">
    <location>
        <position position="31"/>
    </location>
    <ligand>
        <name>Ca(2+)</name>
        <dbReference type="ChEBI" id="CHEBI:29108"/>
        <label>1</label>
    </ligand>
</feature>
<feature type="region of interest" description="Disordered" evidence="12">
    <location>
        <begin position="207"/>
        <end position="233"/>
    </location>
</feature>
<dbReference type="SUPFAM" id="SSF48113">
    <property type="entry name" value="Heme-dependent peroxidases"/>
    <property type="match status" value="2"/>
</dbReference>
<comment type="similarity">
    <text evidence="3">Belongs to the peroxidase family. Ascorbate peroxidase subfamily.</text>
</comment>
<protein>
    <submittedName>
        <fullName evidence="14">Peroxidase 70</fullName>
    </submittedName>
</protein>
<evidence type="ECO:0000259" key="13">
    <source>
        <dbReference type="PROSITE" id="PS50873"/>
    </source>
</evidence>
<dbReference type="InterPro" id="IPR019793">
    <property type="entry name" value="Peroxidases_heam-ligand_BS"/>
</dbReference>
<dbReference type="Gene3D" id="1.10.520.10">
    <property type="match status" value="2"/>
</dbReference>
<evidence type="ECO:0000313" key="15">
    <source>
        <dbReference type="Proteomes" id="UP000095767"/>
    </source>
</evidence>
<dbReference type="AlphaFoldDB" id="A0A1E5W8B3"/>
<dbReference type="PROSITE" id="PS00435">
    <property type="entry name" value="PEROXIDASE_1"/>
    <property type="match status" value="1"/>
</dbReference>
<dbReference type="Pfam" id="PF00141">
    <property type="entry name" value="peroxidase"/>
    <property type="match status" value="2"/>
</dbReference>
<feature type="binding site" evidence="11">
    <location>
        <position position="180"/>
    </location>
    <ligand>
        <name>Ca(2+)</name>
        <dbReference type="ChEBI" id="CHEBI:29108"/>
        <label>2</label>
    </ligand>
</feature>
<sequence length="233" mass="25138">MVSSISSPIFFREPIAMRRHRDQIRQGCDASILLDDVGSFLGEKPAFPNVNPVRGYDVINNIKMAVEASCSGVVSPAPTSSPSPRATAPIWYAAPGELSSSLSLVCPHHLNFYSPLLHCMQLGDPSWDVPLGRRDSTTVSWTLANSDLQSPASNLSTLVMAFGNKGLSARDMTALSGAHTIGYAQCKNFHSHIYNDTESTLRSPRCGTATAASRRGPLTATWRRSARSTSSRS</sequence>
<dbReference type="Proteomes" id="UP000095767">
    <property type="component" value="Unassembled WGS sequence"/>
</dbReference>
<evidence type="ECO:0000313" key="14">
    <source>
        <dbReference type="EMBL" id="OEL33584.1"/>
    </source>
</evidence>
<comment type="cofactor">
    <cofactor evidence="11">
        <name>Ca(2+)</name>
        <dbReference type="ChEBI" id="CHEBI:29108"/>
    </cofactor>
    <text evidence="11">Binds 2 calcium ions per subunit.</text>
</comment>
<keyword evidence="15" id="KW-1185">Reference proteome</keyword>
<evidence type="ECO:0000256" key="5">
    <source>
        <dbReference type="ARBA" id="ARBA00022617"/>
    </source>
</evidence>
<dbReference type="PANTHER" id="PTHR31388:SF45">
    <property type="entry name" value="PEROXIDASE"/>
    <property type="match status" value="1"/>
</dbReference>
<dbReference type="Gene3D" id="1.10.420.10">
    <property type="entry name" value="Peroxidase, domain 2"/>
    <property type="match status" value="1"/>
</dbReference>
<dbReference type="GO" id="GO:0020037">
    <property type="term" value="F:heme binding"/>
    <property type="evidence" value="ECO:0007669"/>
    <property type="project" value="InterPro"/>
</dbReference>
<dbReference type="GO" id="GO:0042744">
    <property type="term" value="P:hydrogen peroxide catabolic process"/>
    <property type="evidence" value="ECO:0007669"/>
    <property type="project" value="UniProtKB-KW"/>
</dbReference>
<dbReference type="GO" id="GO:0006979">
    <property type="term" value="P:response to oxidative stress"/>
    <property type="evidence" value="ECO:0007669"/>
    <property type="project" value="InterPro"/>
</dbReference>
<proteinExistence type="inferred from homology"/>